<reference evidence="8" key="1">
    <citation type="journal article" date="2019" name="Int. J. Syst. Evol. Microbiol.">
        <title>The Global Catalogue of Microorganisms (GCM) 10K type strain sequencing project: providing services to taxonomists for standard genome sequencing and annotation.</title>
        <authorList>
            <consortium name="The Broad Institute Genomics Platform"/>
            <consortium name="The Broad Institute Genome Sequencing Center for Infectious Disease"/>
            <person name="Wu L."/>
            <person name="Ma J."/>
        </authorList>
    </citation>
    <scope>NUCLEOTIDE SEQUENCE [LARGE SCALE GENOMIC DNA]</scope>
    <source>
        <strain evidence="8">JCM 18532</strain>
    </source>
</reference>
<dbReference type="InterPro" id="IPR011006">
    <property type="entry name" value="CheY-like_superfamily"/>
</dbReference>
<evidence type="ECO:0000313" key="8">
    <source>
        <dbReference type="Proteomes" id="UP001499882"/>
    </source>
</evidence>
<evidence type="ECO:0008006" key="9">
    <source>
        <dbReference type="Google" id="ProtNLM"/>
    </source>
</evidence>
<feature type="domain" description="Response regulatory" evidence="6">
    <location>
        <begin position="7"/>
        <end position="116"/>
    </location>
</feature>
<dbReference type="PRINTS" id="PR00038">
    <property type="entry name" value="HTHLUXR"/>
</dbReference>
<keyword evidence="3" id="KW-0804">Transcription</keyword>
<feature type="domain" description="HTH luxR-type" evidence="5">
    <location>
        <begin position="141"/>
        <end position="206"/>
    </location>
</feature>
<accession>A0ABP8ZDU8</accession>
<keyword evidence="1" id="KW-0805">Transcription regulation</keyword>
<keyword evidence="8" id="KW-1185">Reference proteome</keyword>
<dbReference type="InterPro" id="IPR016032">
    <property type="entry name" value="Sig_transdc_resp-reg_C-effctor"/>
</dbReference>
<dbReference type="PANTHER" id="PTHR44688:SF16">
    <property type="entry name" value="DNA-BINDING TRANSCRIPTIONAL ACTIVATOR DEVR_DOSR"/>
    <property type="match status" value="1"/>
</dbReference>
<dbReference type="Proteomes" id="UP001499882">
    <property type="component" value="Unassembled WGS sequence"/>
</dbReference>
<dbReference type="CDD" id="cd06170">
    <property type="entry name" value="LuxR_C_like"/>
    <property type="match status" value="1"/>
</dbReference>
<feature type="modified residue" description="4-aspartylphosphate" evidence="4">
    <location>
        <position position="52"/>
    </location>
</feature>
<dbReference type="RefSeq" id="WP_345529192.1">
    <property type="nucleotide sequence ID" value="NZ_BAABKN010000028.1"/>
</dbReference>
<dbReference type="Pfam" id="PF00196">
    <property type="entry name" value="GerE"/>
    <property type="match status" value="1"/>
</dbReference>
<proteinExistence type="predicted"/>
<dbReference type="SMART" id="SM00421">
    <property type="entry name" value="HTH_LUXR"/>
    <property type="match status" value="1"/>
</dbReference>
<evidence type="ECO:0000256" key="1">
    <source>
        <dbReference type="ARBA" id="ARBA00023015"/>
    </source>
</evidence>
<sequence length="214" mass="23034">MSDGRARVAVLSPYPIVVEGLTAMLGRHSHRVEVVDVVPTVDHEEPDVVLYDVAGLSESDGDDLDHLVKKTACVVFAVGRDLRPDLLGQALALSVDGFFSMNVTEAELLAAVDSATTGWQMGDAGPDPVVGSSDSEQRAHRLGGDAGLSDREAEVLSWIARGLTNDEIARQCFLSINSVKTYIRTSYRKIGVRSRSQAVAWAVQHGFAAHHDQV</sequence>
<name>A0ABP8ZDU8_9ACTN</name>
<dbReference type="InterPro" id="IPR000792">
    <property type="entry name" value="Tscrpt_reg_LuxR_C"/>
</dbReference>
<evidence type="ECO:0000256" key="2">
    <source>
        <dbReference type="ARBA" id="ARBA00023125"/>
    </source>
</evidence>
<evidence type="ECO:0000313" key="7">
    <source>
        <dbReference type="EMBL" id="GAA4753755.1"/>
    </source>
</evidence>
<evidence type="ECO:0000256" key="4">
    <source>
        <dbReference type="PROSITE-ProRule" id="PRU00169"/>
    </source>
</evidence>
<dbReference type="Gene3D" id="3.40.50.2300">
    <property type="match status" value="1"/>
</dbReference>
<dbReference type="SUPFAM" id="SSF46894">
    <property type="entry name" value="C-terminal effector domain of the bipartite response regulators"/>
    <property type="match status" value="1"/>
</dbReference>
<evidence type="ECO:0000259" key="6">
    <source>
        <dbReference type="PROSITE" id="PS50110"/>
    </source>
</evidence>
<comment type="caution">
    <text evidence="7">The sequence shown here is derived from an EMBL/GenBank/DDBJ whole genome shotgun (WGS) entry which is preliminary data.</text>
</comment>
<evidence type="ECO:0000259" key="5">
    <source>
        <dbReference type="PROSITE" id="PS50043"/>
    </source>
</evidence>
<keyword evidence="2" id="KW-0238">DNA-binding</keyword>
<dbReference type="PANTHER" id="PTHR44688">
    <property type="entry name" value="DNA-BINDING TRANSCRIPTIONAL ACTIVATOR DEVR_DOSR"/>
    <property type="match status" value="1"/>
</dbReference>
<dbReference type="InterPro" id="IPR001789">
    <property type="entry name" value="Sig_transdc_resp-reg_receiver"/>
</dbReference>
<organism evidence="7 8">
    <name type="scientific">Nocardioides endophyticus</name>
    <dbReference type="NCBI Taxonomy" id="1353775"/>
    <lineage>
        <taxon>Bacteria</taxon>
        <taxon>Bacillati</taxon>
        <taxon>Actinomycetota</taxon>
        <taxon>Actinomycetes</taxon>
        <taxon>Propionibacteriales</taxon>
        <taxon>Nocardioidaceae</taxon>
        <taxon>Nocardioides</taxon>
    </lineage>
</organism>
<protein>
    <recommendedName>
        <fullName evidence="9">Response regulator transcription factor</fullName>
    </recommendedName>
</protein>
<keyword evidence="4" id="KW-0597">Phosphoprotein</keyword>
<dbReference type="PROSITE" id="PS50043">
    <property type="entry name" value="HTH_LUXR_2"/>
    <property type="match status" value="1"/>
</dbReference>
<dbReference type="SUPFAM" id="SSF52172">
    <property type="entry name" value="CheY-like"/>
    <property type="match status" value="1"/>
</dbReference>
<gene>
    <name evidence="7" type="ORF">GCM10023350_43820</name>
</gene>
<dbReference type="EMBL" id="BAABKN010000028">
    <property type="protein sequence ID" value="GAA4753755.1"/>
    <property type="molecule type" value="Genomic_DNA"/>
</dbReference>
<evidence type="ECO:0000256" key="3">
    <source>
        <dbReference type="ARBA" id="ARBA00023163"/>
    </source>
</evidence>
<dbReference type="PROSITE" id="PS50110">
    <property type="entry name" value="RESPONSE_REGULATORY"/>
    <property type="match status" value="1"/>
</dbReference>